<feature type="transmembrane region" description="Helical" evidence="6">
    <location>
        <begin position="190"/>
        <end position="213"/>
    </location>
</feature>
<dbReference type="AlphaFoldDB" id="A0AAD9DKS2"/>
<dbReference type="InterPro" id="IPR051068">
    <property type="entry name" value="MFS_Domain-Containing_Protein"/>
</dbReference>
<evidence type="ECO:0000256" key="4">
    <source>
        <dbReference type="ARBA" id="ARBA00022989"/>
    </source>
</evidence>
<dbReference type="EMBL" id="JATAAI010000001">
    <property type="protein sequence ID" value="KAK1749008.1"/>
    <property type="molecule type" value="Genomic_DNA"/>
</dbReference>
<keyword evidence="3 6" id="KW-0812">Transmembrane</keyword>
<gene>
    <name evidence="8" type="ORF">QTG54_000947</name>
</gene>
<evidence type="ECO:0000259" key="7">
    <source>
        <dbReference type="PROSITE" id="PS50850"/>
    </source>
</evidence>
<evidence type="ECO:0000313" key="9">
    <source>
        <dbReference type="Proteomes" id="UP001224775"/>
    </source>
</evidence>
<sequence>MPFSKAQRRQIFLKLSSIVEHSFLDDADSVVGVIPSPKPKPTHQVKRPTAEKVTSRRRHIESFIVVYTMIFFNGCEGCFTAVVPSIPFYLQQLAAPPSFMGLVVSAYSLGQIIGSACIAGWSNDKFDSKTLLTLTSMSGIVATLFYVITANHWYVLFSRWLTGVSAGWEFTTEPELAFISSNTSAKERTVFLSSVTAVNLLGFIIGPALSTLLSMLNFEFMGLAINEYTGPGWLLVVLFVVDLILVRVFFSSSLSEEHSQLLINGKNENQYGTIVDEESDRVESQVIREQRLPSLRVMGSLIFIQFSLMCCWSQLETIASLLAGDSFGWHIHECNVLFICGGAASLLAYVTFFFASKRIEDRFLIAYAIIACVAGLLLMITWSSRFLICGVLLLGT</sequence>
<dbReference type="InterPro" id="IPR036259">
    <property type="entry name" value="MFS_trans_sf"/>
</dbReference>
<dbReference type="PANTHER" id="PTHR23510">
    <property type="entry name" value="INNER MEMBRANE TRANSPORT PROTEIN YAJR"/>
    <property type="match status" value="1"/>
</dbReference>
<dbReference type="InterPro" id="IPR011701">
    <property type="entry name" value="MFS"/>
</dbReference>
<name>A0AAD9DKS2_9STRA</name>
<evidence type="ECO:0000313" key="8">
    <source>
        <dbReference type="EMBL" id="KAK1749008.1"/>
    </source>
</evidence>
<accession>A0AAD9DKS2</accession>
<feature type="transmembrane region" description="Helical" evidence="6">
    <location>
        <begin position="233"/>
        <end position="250"/>
    </location>
</feature>
<dbReference type="Proteomes" id="UP001224775">
    <property type="component" value="Unassembled WGS sequence"/>
</dbReference>
<feature type="transmembrane region" description="Helical" evidence="6">
    <location>
        <begin position="98"/>
        <end position="119"/>
    </location>
</feature>
<dbReference type="PROSITE" id="PS50850">
    <property type="entry name" value="MFS"/>
    <property type="match status" value="1"/>
</dbReference>
<keyword evidence="9" id="KW-1185">Reference proteome</keyword>
<keyword evidence="2" id="KW-0813">Transport</keyword>
<evidence type="ECO:0000256" key="3">
    <source>
        <dbReference type="ARBA" id="ARBA00022692"/>
    </source>
</evidence>
<evidence type="ECO:0000256" key="5">
    <source>
        <dbReference type="ARBA" id="ARBA00023136"/>
    </source>
</evidence>
<comment type="caution">
    <text evidence="8">The sequence shown here is derived from an EMBL/GenBank/DDBJ whole genome shotgun (WGS) entry which is preliminary data.</text>
</comment>
<dbReference type="SUPFAM" id="SSF103473">
    <property type="entry name" value="MFS general substrate transporter"/>
    <property type="match status" value="1"/>
</dbReference>
<organism evidence="8 9">
    <name type="scientific">Skeletonema marinoi</name>
    <dbReference type="NCBI Taxonomy" id="267567"/>
    <lineage>
        <taxon>Eukaryota</taxon>
        <taxon>Sar</taxon>
        <taxon>Stramenopiles</taxon>
        <taxon>Ochrophyta</taxon>
        <taxon>Bacillariophyta</taxon>
        <taxon>Coscinodiscophyceae</taxon>
        <taxon>Thalassiosirophycidae</taxon>
        <taxon>Thalassiosirales</taxon>
        <taxon>Skeletonemataceae</taxon>
        <taxon>Skeletonema</taxon>
        <taxon>Skeletonema marinoi-dohrnii complex</taxon>
    </lineage>
</organism>
<feature type="domain" description="Major facilitator superfamily (MFS) profile" evidence="7">
    <location>
        <begin position="62"/>
        <end position="396"/>
    </location>
</feature>
<comment type="subcellular location">
    <subcellularLocation>
        <location evidence="1">Endomembrane system</location>
        <topology evidence="1">Multi-pass membrane protein</topology>
    </subcellularLocation>
</comment>
<feature type="transmembrane region" description="Helical" evidence="6">
    <location>
        <begin position="64"/>
        <end position="86"/>
    </location>
</feature>
<reference evidence="8" key="1">
    <citation type="submission" date="2023-06" db="EMBL/GenBank/DDBJ databases">
        <title>Survivors Of The Sea: Transcriptome response of Skeletonema marinoi to long-term dormancy.</title>
        <authorList>
            <person name="Pinder M.I.M."/>
            <person name="Kourtchenko O."/>
            <person name="Robertson E.K."/>
            <person name="Larsson T."/>
            <person name="Maumus F."/>
            <person name="Osuna-Cruz C.M."/>
            <person name="Vancaester E."/>
            <person name="Stenow R."/>
            <person name="Vandepoele K."/>
            <person name="Ploug H."/>
            <person name="Bruchert V."/>
            <person name="Godhe A."/>
            <person name="Topel M."/>
        </authorList>
    </citation>
    <scope>NUCLEOTIDE SEQUENCE</scope>
    <source>
        <strain evidence="8">R05AC</strain>
    </source>
</reference>
<keyword evidence="4 6" id="KW-1133">Transmembrane helix</keyword>
<dbReference type="InterPro" id="IPR020846">
    <property type="entry name" value="MFS_dom"/>
</dbReference>
<evidence type="ECO:0000256" key="6">
    <source>
        <dbReference type="SAM" id="Phobius"/>
    </source>
</evidence>
<evidence type="ECO:0000256" key="1">
    <source>
        <dbReference type="ARBA" id="ARBA00004127"/>
    </source>
</evidence>
<dbReference type="GO" id="GO:0022857">
    <property type="term" value="F:transmembrane transporter activity"/>
    <property type="evidence" value="ECO:0007669"/>
    <property type="project" value="InterPro"/>
</dbReference>
<proteinExistence type="predicted"/>
<evidence type="ECO:0000256" key="2">
    <source>
        <dbReference type="ARBA" id="ARBA00022448"/>
    </source>
</evidence>
<feature type="transmembrane region" description="Helical" evidence="6">
    <location>
        <begin position="335"/>
        <end position="355"/>
    </location>
</feature>
<protein>
    <submittedName>
        <fullName evidence="8">MFS transporter</fullName>
    </submittedName>
</protein>
<dbReference type="PANTHER" id="PTHR23510:SF3">
    <property type="entry name" value="MAJOR FACILITATOR SUPERFAMILY DOMAIN-CONTAINING PROTEIN 8"/>
    <property type="match status" value="1"/>
</dbReference>
<dbReference type="Gene3D" id="1.20.1250.20">
    <property type="entry name" value="MFS general substrate transporter like domains"/>
    <property type="match status" value="1"/>
</dbReference>
<keyword evidence="5 6" id="KW-0472">Membrane</keyword>
<feature type="transmembrane region" description="Helical" evidence="6">
    <location>
        <begin position="297"/>
        <end position="315"/>
    </location>
</feature>
<dbReference type="Pfam" id="PF07690">
    <property type="entry name" value="MFS_1"/>
    <property type="match status" value="1"/>
</dbReference>
<feature type="transmembrane region" description="Helical" evidence="6">
    <location>
        <begin position="367"/>
        <end position="394"/>
    </location>
</feature>
<dbReference type="GO" id="GO:0012505">
    <property type="term" value="C:endomembrane system"/>
    <property type="evidence" value="ECO:0007669"/>
    <property type="project" value="UniProtKB-SubCell"/>
</dbReference>